<sequence>MFRKFKRLLKGNKAKKQQLPAAFLEEFSRLKELEGAAGKRFTLDEADFYPCLDDNTSYTGFDRHYIYHPAWAARILRRVNPEKHIDISSTLHFCSLLSAFIPVDFYDYRPARLELDDLRSLPADLLALPFESNSVRSLSCMHTLEHIGLGRYGDQMDYDGDIKAAAELERVLAPGGHLLMVVPVGHESRIFFNAHRIYTKQQALGLFPGLTLKEFALIPEDEEDGGLVTDPGETLLSKQVYGCGCFYFTK</sequence>
<keyword evidence="2" id="KW-1185">Reference proteome</keyword>
<dbReference type="InterPro" id="IPR004951">
    <property type="entry name" value="DUF268_CAE_spp"/>
</dbReference>
<dbReference type="Gene3D" id="3.40.50.150">
    <property type="entry name" value="Vaccinia Virus protein VP39"/>
    <property type="match status" value="1"/>
</dbReference>
<dbReference type="SUPFAM" id="SSF53335">
    <property type="entry name" value="S-adenosyl-L-methionine-dependent methyltransferases"/>
    <property type="match status" value="1"/>
</dbReference>
<dbReference type="InterPro" id="IPR029063">
    <property type="entry name" value="SAM-dependent_MTases_sf"/>
</dbReference>
<gene>
    <name evidence="1" type="ORF">EDD80_111117</name>
</gene>
<comment type="caution">
    <text evidence="1">The sequence shown here is derived from an EMBL/GenBank/DDBJ whole genome shotgun (WGS) entry which is preliminary data.</text>
</comment>
<reference evidence="1 2" key="1">
    <citation type="submission" date="2019-03" db="EMBL/GenBank/DDBJ databases">
        <title>Genomic Encyclopedia of Type Strains, Phase IV (KMG-IV): sequencing the most valuable type-strain genomes for metagenomic binning, comparative biology and taxonomic classification.</title>
        <authorList>
            <person name="Goeker M."/>
        </authorList>
    </citation>
    <scope>NUCLEOTIDE SEQUENCE [LARGE SCALE GENOMIC DNA]</scope>
    <source>
        <strain evidence="1 2">DSM 21100</strain>
    </source>
</reference>
<dbReference type="EMBL" id="SMAD01000011">
    <property type="protein sequence ID" value="TCS85714.1"/>
    <property type="molecule type" value="Genomic_DNA"/>
</dbReference>
<organism evidence="1 2">
    <name type="scientific">Anseongella ginsenosidimutans</name>
    <dbReference type="NCBI Taxonomy" id="496056"/>
    <lineage>
        <taxon>Bacteria</taxon>
        <taxon>Pseudomonadati</taxon>
        <taxon>Bacteroidota</taxon>
        <taxon>Sphingobacteriia</taxon>
        <taxon>Sphingobacteriales</taxon>
        <taxon>Sphingobacteriaceae</taxon>
        <taxon>Anseongella</taxon>
    </lineage>
</organism>
<proteinExistence type="predicted"/>
<accession>A0A4R3KNH5</accession>
<dbReference type="RefSeq" id="WP_132130131.1">
    <property type="nucleotide sequence ID" value="NZ_CP042432.1"/>
</dbReference>
<dbReference type="OrthoDB" id="9792586at2"/>
<dbReference type="Pfam" id="PF03269">
    <property type="entry name" value="DUF268"/>
    <property type="match status" value="1"/>
</dbReference>
<dbReference type="Proteomes" id="UP000295807">
    <property type="component" value="Unassembled WGS sequence"/>
</dbReference>
<protein>
    <submittedName>
        <fullName evidence="1">Uncharacterized protein DUF268</fullName>
    </submittedName>
</protein>
<evidence type="ECO:0000313" key="1">
    <source>
        <dbReference type="EMBL" id="TCS85714.1"/>
    </source>
</evidence>
<name>A0A4R3KNH5_9SPHI</name>
<evidence type="ECO:0000313" key="2">
    <source>
        <dbReference type="Proteomes" id="UP000295807"/>
    </source>
</evidence>
<dbReference type="AlphaFoldDB" id="A0A4R3KNH5"/>